<dbReference type="Proteomes" id="UP001515100">
    <property type="component" value="Unassembled WGS sequence"/>
</dbReference>
<evidence type="ECO:0000256" key="7">
    <source>
        <dbReference type="ARBA" id="ARBA00022958"/>
    </source>
</evidence>
<evidence type="ECO:0000256" key="6">
    <source>
        <dbReference type="ARBA" id="ARBA00022840"/>
    </source>
</evidence>
<comment type="subcellular location">
    <subcellularLocation>
        <location evidence="11">Cell membrane</location>
        <topology evidence="11">Single-pass membrane protein</topology>
    </subcellularLocation>
</comment>
<keyword evidence="9 11" id="KW-0406">Ion transport</keyword>
<dbReference type="PANTHER" id="PTHR30042:SF2">
    <property type="entry name" value="POTASSIUM-TRANSPORTING ATPASE KDPC SUBUNIT"/>
    <property type="match status" value="1"/>
</dbReference>
<dbReference type="Pfam" id="PF02669">
    <property type="entry name" value="KdpC"/>
    <property type="match status" value="1"/>
</dbReference>
<comment type="function">
    <text evidence="11">Part of the high-affinity ATP-driven potassium transport (or Kdp) system, which catalyzes the hydrolysis of ATP coupled with the electrogenic transport of potassium into the cytoplasm. This subunit acts as a catalytic chaperone that increases the ATP-binding affinity of the ATP-hydrolyzing subunit KdpB by the formation of a transient KdpB/KdpC/ATP ternary complex.</text>
</comment>
<evidence type="ECO:0000256" key="2">
    <source>
        <dbReference type="ARBA" id="ARBA00022475"/>
    </source>
</evidence>
<evidence type="ECO:0000256" key="11">
    <source>
        <dbReference type="HAMAP-Rule" id="MF_00276"/>
    </source>
</evidence>
<evidence type="ECO:0000313" key="12">
    <source>
        <dbReference type="EMBL" id="KAA1373573.1"/>
    </source>
</evidence>
<keyword evidence="6 11" id="KW-0067">ATP-binding</keyword>
<comment type="caution">
    <text evidence="12">The sequence shown here is derived from an EMBL/GenBank/DDBJ whole genome shotgun (WGS) entry which is preliminary data.</text>
</comment>
<keyword evidence="8 11" id="KW-1133">Transmembrane helix</keyword>
<dbReference type="EMBL" id="SDPP02000005">
    <property type="protein sequence ID" value="KAA1373573.1"/>
    <property type="molecule type" value="Genomic_DNA"/>
</dbReference>
<comment type="subunit">
    <text evidence="11">The system is composed of three essential subunits: KdpA, KdpB and KdpC.</text>
</comment>
<evidence type="ECO:0000313" key="13">
    <source>
        <dbReference type="Proteomes" id="UP001515100"/>
    </source>
</evidence>
<keyword evidence="2 11" id="KW-1003">Cell membrane</keyword>
<dbReference type="GO" id="GO:0005886">
    <property type="term" value="C:plasma membrane"/>
    <property type="evidence" value="ECO:0007669"/>
    <property type="project" value="UniProtKB-SubCell"/>
</dbReference>
<organism evidence="12 13">
    <name type="scientific">Aeromicrobium fastidiosum</name>
    <dbReference type="NCBI Taxonomy" id="52699"/>
    <lineage>
        <taxon>Bacteria</taxon>
        <taxon>Bacillati</taxon>
        <taxon>Actinomycetota</taxon>
        <taxon>Actinomycetes</taxon>
        <taxon>Propionibacteriales</taxon>
        <taxon>Nocardioidaceae</taxon>
        <taxon>Aeromicrobium</taxon>
    </lineage>
</organism>
<evidence type="ECO:0000256" key="9">
    <source>
        <dbReference type="ARBA" id="ARBA00023065"/>
    </source>
</evidence>
<keyword evidence="1 11" id="KW-0813">Transport</keyword>
<dbReference type="HAMAP" id="MF_00276">
    <property type="entry name" value="KdpC"/>
    <property type="match status" value="1"/>
</dbReference>
<feature type="transmembrane region" description="Helical" evidence="11">
    <location>
        <begin position="20"/>
        <end position="39"/>
    </location>
</feature>
<dbReference type="NCBIfam" id="TIGR00681">
    <property type="entry name" value="kdpC"/>
    <property type="match status" value="1"/>
</dbReference>
<evidence type="ECO:0000256" key="4">
    <source>
        <dbReference type="ARBA" id="ARBA00022692"/>
    </source>
</evidence>
<keyword evidence="10 11" id="KW-0472">Membrane</keyword>
<gene>
    <name evidence="11 12" type="primary">kdpC</name>
    <name evidence="12" type="ORF">ESP62_016540</name>
</gene>
<dbReference type="PIRSF" id="PIRSF001296">
    <property type="entry name" value="K_ATPase_KdpC"/>
    <property type="match status" value="1"/>
</dbReference>
<evidence type="ECO:0000256" key="8">
    <source>
        <dbReference type="ARBA" id="ARBA00022989"/>
    </source>
</evidence>
<protein>
    <recommendedName>
        <fullName evidence="11">Potassium-transporting ATPase KdpC subunit</fullName>
    </recommendedName>
    <alternativeName>
        <fullName evidence="11">ATP phosphohydrolase [potassium-transporting] C chain</fullName>
    </alternativeName>
    <alternativeName>
        <fullName evidence="11">Potassium-binding and translocating subunit C</fullName>
    </alternativeName>
    <alternativeName>
        <fullName evidence="11">Potassium-translocating ATPase C chain</fullName>
    </alternativeName>
</protein>
<name>A0A641AJ53_9ACTN</name>
<evidence type="ECO:0000256" key="3">
    <source>
        <dbReference type="ARBA" id="ARBA00022538"/>
    </source>
</evidence>
<sequence>MNRLNLSGGLVRQSLVGLKVLIVMTVLLGVAYPAAVWGVSQVAFHDRANGQIVTVDGKDVGSRLIGQDFAVRDDALFHGRPSAADYDGLASAPSNLGPSNPALLKAIAERQATIAKVEGVDVASIPADAVTASGSGLDPYISPEYAALQVPRVAKATGMDIAAVRALVADHTDGRQLGFLGEPKVNVLELNLALADR</sequence>
<dbReference type="OrthoDB" id="9788285at2"/>
<keyword evidence="3 11" id="KW-0633">Potassium transport</keyword>
<evidence type="ECO:0000256" key="5">
    <source>
        <dbReference type="ARBA" id="ARBA00022741"/>
    </source>
</evidence>
<evidence type="ECO:0000256" key="1">
    <source>
        <dbReference type="ARBA" id="ARBA00022448"/>
    </source>
</evidence>
<evidence type="ECO:0000256" key="10">
    <source>
        <dbReference type="ARBA" id="ARBA00023136"/>
    </source>
</evidence>
<dbReference type="NCBIfam" id="NF001454">
    <property type="entry name" value="PRK00315.1"/>
    <property type="match status" value="1"/>
</dbReference>
<dbReference type="InterPro" id="IPR003820">
    <property type="entry name" value="KdpC"/>
</dbReference>
<accession>A0A641AJ53</accession>
<dbReference type="GO" id="GO:0005524">
    <property type="term" value="F:ATP binding"/>
    <property type="evidence" value="ECO:0007669"/>
    <property type="project" value="UniProtKB-UniRule"/>
</dbReference>
<keyword evidence="4 11" id="KW-0812">Transmembrane</keyword>
<dbReference type="PANTHER" id="PTHR30042">
    <property type="entry name" value="POTASSIUM-TRANSPORTING ATPASE C CHAIN"/>
    <property type="match status" value="1"/>
</dbReference>
<keyword evidence="7 11" id="KW-0630">Potassium</keyword>
<keyword evidence="5 11" id="KW-0547">Nucleotide-binding</keyword>
<dbReference type="RefSeq" id="WP_129185166.1">
    <property type="nucleotide sequence ID" value="NZ_JAGIOG010000001.1"/>
</dbReference>
<keyword evidence="13" id="KW-1185">Reference proteome</keyword>
<comment type="similarity">
    <text evidence="11">Belongs to the KdpC family.</text>
</comment>
<dbReference type="GO" id="GO:0008556">
    <property type="term" value="F:P-type potassium transmembrane transporter activity"/>
    <property type="evidence" value="ECO:0007669"/>
    <property type="project" value="InterPro"/>
</dbReference>
<proteinExistence type="inferred from homology"/>
<dbReference type="AlphaFoldDB" id="A0A641AJ53"/>
<reference evidence="12" key="1">
    <citation type="submission" date="2019-09" db="EMBL/GenBank/DDBJ databases">
        <authorList>
            <person name="Li J."/>
        </authorList>
    </citation>
    <scope>NUCLEOTIDE SEQUENCE [LARGE SCALE GENOMIC DNA]</scope>
    <source>
        <strain evidence="12">NRBC 14897</strain>
    </source>
</reference>